<accession>A0ABR9PIM4</accession>
<reference evidence="1 2" key="1">
    <citation type="submission" date="2020-02" db="EMBL/GenBank/DDBJ databases">
        <authorList>
            <person name="Babadi Z.K."/>
            <person name="Risdian C."/>
            <person name="Ebrahimipour G.H."/>
            <person name="Wink J."/>
        </authorList>
    </citation>
    <scope>NUCLEOTIDE SEQUENCE [LARGE SCALE GENOMIC DNA]</scope>
    <source>
        <strain evidence="1 2">ZKHCc1 1396</strain>
    </source>
</reference>
<dbReference type="Proteomes" id="UP001516472">
    <property type="component" value="Unassembled WGS sequence"/>
</dbReference>
<evidence type="ECO:0000313" key="1">
    <source>
        <dbReference type="EMBL" id="MBE4747752.1"/>
    </source>
</evidence>
<proteinExistence type="predicted"/>
<sequence>MPVRVKLDLRPLLKLRQRAPEVLRELDKPLRATVRHALDLSQFNVPRGDRDVEYDNDGLLLEDTRPLADTGFIDGPEYRLDRRLSTTWVAGYAHPAAGAIHEGFHWGDQFINPPPHFLKKAFRRSRTVGRKGVKTAIEQALKKLFPPK</sequence>
<dbReference type="EMBL" id="JAAIYO010000001">
    <property type="protein sequence ID" value="MBE4747752.1"/>
    <property type="molecule type" value="Genomic_DNA"/>
</dbReference>
<gene>
    <name evidence="1" type="ORF">G4177_06110</name>
</gene>
<name>A0ABR9PIM4_9BACT</name>
<evidence type="ECO:0000313" key="2">
    <source>
        <dbReference type="Proteomes" id="UP001516472"/>
    </source>
</evidence>
<comment type="caution">
    <text evidence="1">The sequence shown here is derived from an EMBL/GenBank/DDBJ whole genome shotgun (WGS) entry which is preliminary data.</text>
</comment>
<evidence type="ECO:0008006" key="3">
    <source>
        <dbReference type="Google" id="ProtNLM"/>
    </source>
</evidence>
<protein>
    <recommendedName>
        <fullName evidence="3">HK97 gp10 family phage protein</fullName>
    </recommendedName>
</protein>
<keyword evidence="2" id="KW-1185">Reference proteome</keyword>
<organism evidence="1 2">
    <name type="scientific">Corallococcus soli</name>
    <dbReference type="NCBI Taxonomy" id="2710757"/>
    <lineage>
        <taxon>Bacteria</taxon>
        <taxon>Pseudomonadati</taxon>
        <taxon>Myxococcota</taxon>
        <taxon>Myxococcia</taxon>
        <taxon>Myxococcales</taxon>
        <taxon>Cystobacterineae</taxon>
        <taxon>Myxococcaceae</taxon>
        <taxon>Corallococcus</taxon>
    </lineage>
</organism>